<dbReference type="EMBL" id="JAANBB010000280">
    <property type="protein sequence ID" value="KAF7544892.1"/>
    <property type="molecule type" value="Genomic_DNA"/>
</dbReference>
<sequence length="828" mass="91774">MAPSPPLSLNHPSFFLTQPELTLPTEPSQGRAVAETTEVDLAESAPLVPDAEDTDSATNPSALNQLTAKPEKKRRRPALSCEQCRRRKIRCDRGLPCVNCIKSKISPCTYAPTHVPASRTRKVVSHGQDFGAPVVSSHVPARSAPVIESHRPSAGGNLDPTAQVSSVPSSTVGSTSDTSTVDALAARVRELEQKLSDSFHISRQTADVLEHDEKQDEHAPMKGTISKTRFFGQSHWMNGADMFPSILGVLRHAEERKIGPHLIFVKCKTLARTIKENRNRPISSAALGKSIPMRNLADQLVDAYFRTFEGAIRILHIQTFRAEYERYWQNPSAANDVFIMQMQLVMALGATVHDDLFSLRATAMQWVHEAQLWLLLPPEKSRMTIGGIQIMCMLSIAKATCAIGQDLTWITTGGLIRQAMYMGLHRDPRHLADMSVFRAEMRRRLWATILELNLQSSYDAGGPPLISSSHYDTRLPANLDDDQLSDESDKTKAPHSSSDTLTDMSVQLALLKSQLLRLAIIRHVNELRSKESYPETLRLNSELAKACRGLTESLASLTYAQKQVSRSIITQFHCCLVQMLVYRCFLSLHQPMLKRAAEDPTVYYSRKVSLDSSLKIAQICNLSHPRYPSAPPGALDPMTTFDRLITNGAGLFRVIPVQTLFSIAMELIKKKEEERDSLGNIPSVGSNELRLVLESALAWTQRRLRSGETNIKGYCFSGACIALADGIEKGLSQEQLDQAVIDTGSSMSLKSWELLKEVAEREGASINEDGSPAGTDESVEAMEGIVEMPFDWMGDFNWDSMGEFSWGRQVPRPFGDMDSVDPTVVSQF</sequence>
<reference evidence="9" key="1">
    <citation type="submission" date="2020-03" db="EMBL/GenBank/DDBJ databases">
        <title>Draft Genome Sequence of Cylindrodendrum hubeiense.</title>
        <authorList>
            <person name="Buettner E."/>
            <person name="Kellner H."/>
        </authorList>
    </citation>
    <scope>NUCLEOTIDE SEQUENCE</scope>
    <source>
        <strain evidence="9">IHI 201604</strain>
    </source>
</reference>
<evidence type="ECO:0000259" key="8">
    <source>
        <dbReference type="PROSITE" id="PS50048"/>
    </source>
</evidence>
<keyword evidence="5" id="KW-0804">Transcription</keyword>
<dbReference type="PANTHER" id="PTHR31944">
    <property type="entry name" value="HEME-RESPONSIVE ZINC FINGER TRANSCRIPTION FACTOR HAP1"/>
    <property type="match status" value="1"/>
</dbReference>
<dbReference type="Gene3D" id="4.10.240.10">
    <property type="entry name" value="Zn(2)-C6 fungal-type DNA-binding domain"/>
    <property type="match status" value="1"/>
</dbReference>
<dbReference type="InterPro" id="IPR036864">
    <property type="entry name" value="Zn2-C6_fun-type_DNA-bd_sf"/>
</dbReference>
<feature type="region of interest" description="Disordered" evidence="7">
    <location>
        <begin position="150"/>
        <end position="178"/>
    </location>
</feature>
<feature type="compositionally biased region" description="Polar residues" evidence="7">
    <location>
        <begin position="56"/>
        <end position="67"/>
    </location>
</feature>
<evidence type="ECO:0000256" key="7">
    <source>
        <dbReference type="SAM" id="MobiDB-lite"/>
    </source>
</evidence>
<keyword evidence="2" id="KW-0862">Zinc</keyword>
<name>A0A9P5H164_9HYPO</name>
<dbReference type="GO" id="GO:0005634">
    <property type="term" value="C:nucleus"/>
    <property type="evidence" value="ECO:0007669"/>
    <property type="project" value="TreeGrafter"/>
</dbReference>
<keyword evidence="10" id="KW-1185">Reference proteome</keyword>
<dbReference type="PROSITE" id="PS50048">
    <property type="entry name" value="ZN2_CY6_FUNGAL_2"/>
    <property type="match status" value="1"/>
</dbReference>
<evidence type="ECO:0000313" key="10">
    <source>
        <dbReference type="Proteomes" id="UP000722485"/>
    </source>
</evidence>
<protein>
    <recommendedName>
        <fullName evidence="8">Zn(2)-C6 fungal-type domain-containing protein</fullName>
    </recommendedName>
</protein>
<dbReference type="GO" id="GO:0008270">
    <property type="term" value="F:zinc ion binding"/>
    <property type="evidence" value="ECO:0007669"/>
    <property type="project" value="InterPro"/>
</dbReference>
<organism evidence="9 10">
    <name type="scientific">Cylindrodendrum hubeiense</name>
    <dbReference type="NCBI Taxonomy" id="595255"/>
    <lineage>
        <taxon>Eukaryota</taxon>
        <taxon>Fungi</taxon>
        <taxon>Dikarya</taxon>
        <taxon>Ascomycota</taxon>
        <taxon>Pezizomycotina</taxon>
        <taxon>Sordariomycetes</taxon>
        <taxon>Hypocreomycetidae</taxon>
        <taxon>Hypocreales</taxon>
        <taxon>Nectriaceae</taxon>
        <taxon>Cylindrodendrum</taxon>
    </lineage>
</organism>
<keyword evidence="1" id="KW-0479">Metal-binding</keyword>
<keyword evidence="6" id="KW-0539">Nucleus</keyword>
<feature type="region of interest" description="Disordered" evidence="7">
    <location>
        <begin position="21"/>
        <end position="78"/>
    </location>
</feature>
<evidence type="ECO:0000256" key="5">
    <source>
        <dbReference type="ARBA" id="ARBA00023163"/>
    </source>
</evidence>
<dbReference type="CDD" id="cd00067">
    <property type="entry name" value="GAL4"/>
    <property type="match status" value="1"/>
</dbReference>
<dbReference type="OrthoDB" id="4337792at2759"/>
<dbReference type="InterPro" id="IPR007219">
    <property type="entry name" value="XnlR_reg_dom"/>
</dbReference>
<dbReference type="GO" id="GO:0001228">
    <property type="term" value="F:DNA-binding transcription activator activity, RNA polymerase II-specific"/>
    <property type="evidence" value="ECO:0007669"/>
    <property type="project" value="TreeGrafter"/>
</dbReference>
<feature type="domain" description="Zn(2)-C6 fungal-type" evidence="8">
    <location>
        <begin position="80"/>
        <end position="110"/>
    </location>
</feature>
<dbReference type="Pfam" id="PF04082">
    <property type="entry name" value="Fungal_trans"/>
    <property type="match status" value="1"/>
</dbReference>
<feature type="region of interest" description="Disordered" evidence="7">
    <location>
        <begin position="477"/>
        <end position="499"/>
    </location>
</feature>
<dbReference type="PROSITE" id="PS00463">
    <property type="entry name" value="ZN2_CY6_FUNGAL_1"/>
    <property type="match status" value="1"/>
</dbReference>
<keyword evidence="3" id="KW-0805">Transcription regulation</keyword>
<dbReference type="Pfam" id="PF00172">
    <property type="entry name" value="Zn_clus"/>
    <property type="match status" value="1"/>
</dbReference>
<dbReference type="Proteomes" id="UP000722485">
    <property type="component" value="Unassembled WGS sequence"/>
</dbReference>
<evidence type="ECO:0000256" key="3">
    <source>
        <dbReference type="ARBA" id="ARBA00023015"/>
    </source>
</evidence>
<accession>A0A9P5H164</accession>
<comment type="caution">
    <text evidence="9">The sequence shown here is derived from an EMBL/GenBank/DDBJ whole genome shotgun (WGS) entry which is preliminary data.</text>
</comment>
<dbReference type="AlphaFoldDB" id="A0A9P5H164"/>
<evidence type="ECO:0000313" key="9">
    <source>
        <dbReference type="EMBL" id="KAF7544892.1"/>
    </source>
</evidence>
<dbReference type="GO" id="GO:0006351">
    <property type="term" value="P:DNA-templated transcription"/>
    <property type="evidence" value="ECO:0007669"/>
    <property type="project" value="InterPro"/>
</dbReference>
<dbReference type="GO" id="GO:0000978">
    <property type="term" value="F:RNA polymerase II cis-regulatory region sequence-specific DNA binding"/>
    <property type="evidence" value="ECO:0007669"/>
    <property type="project" value="TreeGrafter"/>
</dbReference>
<dbReference type="SMART" id="SM00066">
    <property type="entry name" value="GAL4"/>
    <property type="match status" value="1"/>
</dbReference>
<proteinExistence type="predicted"/>
<gene>
    <name evidence="9" type="ORF">G7Z17_g9600</name>
</gene>
<feature type="compositionally biased region" description="Low complexity" evidence="7">
    <location>
        <begin position="164"/>
        <end position="178"/>
    </location>
</feature>
<evidence type="ECO:0000256" key="1">
    <source>
        <dbReference type="ARBA" id="ARBA00022723"/>
    </source>
</evidence>
<dbReference type="InterPro" id="IPR001138">
    <property type="entry name" value="Zn2Cys6_DnaBD"/>
</dbReference>
<evidence type="ECO:0000256" key="6">
    <source>
        <dbReference type="ARBA" id="ARBA00023242"/>
    </source>
</evidence>
<evidence type="ECO:0000256" key="4">
    <source>
        <dbReference type="ARBA" id="ARBA00023125"/>
    </source>
</evidence>
<keyword evidence="4" id="KW-0238">DNA-binding</keyword>
<dbReference type="SUPFAM" id="SSF57701">
    <property type="entry name" value="Zn2/Cys6 DNA-binding domain"/>
    <property type="match status" value="1"/>
</dbReference>
<dbReference type="PANTHER" id="PTHR31944:SF131">
    <property type="entry name" value="HEME-RESPONSIVE ZINC FINGER TRANSCRIPTION FACTOR HAP1"/>
    <property type="match status" value="1"/>
</dbReference>
<dbReference type="CDD" id="cd12148">
    <property type="entry name" value="fungal_TF_MHR"/>
    <property type="match status" value="1"/>
</dbReference>
<evidence type="ECO:0000256" key="2">
    <source>
        <dbReference type="ARBA" id="ARBA00022833"/>
    </source>
</evidence>
<dbReference type="SMART" id="SM00906">
    <property type="entry name" value="Fungal_trans"/>
    <property type="match status" value="1"/>
</dbReference>
<dbReference type="InterPro" id="IPR051430">
    <property type="entry name" value="Fungal_TF_Env_Response"/>
</dbReference>